<reference evidence="1" key="1">
    <citation type="submission" date="2022-07" db="EMBL/GenBank/DDBJ databases">
        <title>Phylogenomic reconstructions and comparative analyses of Kickxellomycotina fungi.</title>
        <authorList>
            <person name="Reynolds N.K."/>
            <person name="Stajich J.E."/>
            <person name="Barry K."/>
            <person name="Grigoriev I.V."/>
            <person name="Crous P."/>
            <person name="Smith M.E."/>
        </authorList>
    </citation>
    <scope>NUCLEOTIDE SEQUENCE</scope>
    <source>
        <strain evidence="1">CBS 109367</strain>
    </source>
</reference>
<dbReference type="EMBL" id="JANBTX010000157">
    <property type="protein sequence ID" value="KAJ2685362.1"/>
    <property type="molecule type" value="Genomic_DNA"/>
</dbReference>
<evidence type="ECO:0000313" key="1">
    <source>
        <dbReference type="EMBL" id="KAJ2685362.1"/>
    </source>
</evidence>
<sequence>MVRSVEFLIVAPSQVELEAYTMTAQPNTESNIHAFAQKIKQVTPRLKHISVKISSPTVPESQVPVRQFNSLIAQLSQHVPEIAYEFDDIPFTIDQRLSGLTSIYFMTMDTRVGGKQVVQLA</sequence>
<proteinExistence type="predicted"/>
<keyword evidence="2" id="KW-1185">Reference proteome</keyword>
<evidence type="ECO:0000313" key="2">
    <source>
        <dbReference type="Proteomes" id="UP001151516"/>
    </source>
</evidence>
<name>A0A9W8GJL9_9FUNG</name>
<dbReference type="AlphaFoldDB" id="A0A9W8GJL9"/>
<dbReference type="Proteomes" id="UP001151516">
    <property type="component" value="Unassembled WGS sequence"/>
</dbReference>
<protein>
    <submittedName>
        <fullName evidence="1">Uncharacterized protein</fullName>
    </submittedName>
</protein>
<comment type="caution">
    <text evidence="1">The sequence shown here is derived from an EMBL/GenBank/DDBJ whole genome shotgun (WGS) entry which is preliminary data.</text>
</comment>
<organism evidence="1 2">
    <name type="scientific">Coemansia spiralis</name>
    <dbReference type="NCBI Taxonomy" id="417178"/>
    <lineage>
        <taxon>Eukaryota</taxon>
        <taxon>Fungi</taxon>
        <taxon>Fungi incertae sedis</taxon>
        <taxon>Zoopagomycota</taxon>
        <taxon>Kickxellomycotina</taxon>
        <taxon>Kickxellomycetes</taxon>
        <taxon>Kickxellales</taxon>
        <taxon>Kickxellaceae</taxon>
        <taxon>Coemansia</taxon>
    </lineage>
</organism>
<dbReference type="OrthoDB" id="5544788at2759"/>
<accession>A0A9W8GJL9</accession>
<gene>
    <name evidence="1" type="ORF">IWW39_004329</name>
</gene>